<name>A0A9P7UTU8_9AGAR</name>
<proteinExistence type="inferred from homology"/>
<dbReference type="Pfam" id="PF01255">
    <property type="entry name" value="Prenyltransf"/>
    <property type="match status" value="1"/>
</dbReference>
<dbReference type="GO" id="GO:0005783">
    <property type="term" value="C:endoplasmic reticulum"/>
    <property type="evidence" value="ECO:0007669"/>
    <property type="project" value="TreeGrafter"/>
</dbReference>
<keyword evidence="4" id="KW-0812">Transmembrane</keyword>
<dbReference type="SUPFAM" id="SSF64005">
    <property type="entry name" value="Undecaprenyl diphosphate synthase"/>
    <property type="match status" value="1"/>
</dbReference>
<evidence type="ECO:0000256" key="1">
    <source>
        <dbReference type="ARBA" id="ARBA00005432"/>
    </source>
</evidence>
<keyword evidence="4" id="KW-0472">Membrane</keyword>
<reference evidence="5" key="1">
    <citation type="journal article" date="2021" name="Genome Biol. Evol.">
        <title>The assembled and annotated genome of the fairy-ring fungus Marasmius oreades.</title>
        <authorList>
            <person name="Hiltunen M."/>
            <person name="Ament-Velasquez S.L."/>
            <person name="Johannesson H."/>
        </authorList>
    </citation>
    <scope>NUCLEOTIDE SEQUENCE</scope>
    <source>
        <strain evidence="5">03SP1</strain>
    </source>
</reference>
<protein>
    <recommendedName>
        <fullName evidence="4">Alkyl transferase</fullName>
        <ecNumber evidence="4">2.5.1.-</ecNumber>
    </recommendedName>
</protein>
<keyword evidence="2 4" id="KW-0808">Transferase</keyword>
<keyword evidence="6" id="KW-1185">Reference proteome</keyword>
<keyword evidence="4" id="KW-1133">Transmembrane helix</keyword>
<dbReference type="Gene3D" id="3.40.1180.10">
    <property type="entry name" value="Decaprenyl diphosphate synthase-like"/>
    <property type="match status" value="1"/>
</dbReference>
<dbReference type="GO" id="GO:0016020">
    <property type="term" value="C:membrane"/>
    <property type="evidence" value="ECO:0007669"/>
    <property type="project" value="TreeGrafter"/>
</dbReference>
<dbReference type="GO" id="GO:1904423">
    <property type="term" value="C:dehydrodolichyl diphosphate synthase complex"/>
    <property type="evidence" value="ECO:0007669"/>
    <property type="project" value="TreeGrafter"/>
</dbReference>
<dbReference type="EC" id="2.5.1.-" evidence="4"/>
<dbReference type="InterPro" id="IPR018520">
    <property type="entry name" value="UPP_synth-like_CS"/>
</dbReference>
<evidence type="ECO:0000256" key="2">
    <source>
        <dbReference type="ARBA" id="ARBA00022679"/>
    </source>
</evidence>
<dbReference type="GO" id="GO:0005811">
    <property type="term" value="C:lipid droplet"/>
    <property type="evidence" value="ECO:0007669"/>
    <property type="project" value="TreeGrafter"/>
</dbReference>
<dbReference type="AlphaFoldDB" id="A0A9P7UTU8"/>
<evidence type="ECO:0000256" key="4">
    <source>
        <dbReference type="RuleBase" id="RU363018"/>
    </source>
</evidence>
<dbReference type="PROSITE" id="PS01066">
    <property type="entry name" value="UPP_SYNTHASE"/>
    <property type="match status" value="1"/>
</dbReference>
<evidence type="ECO:0000256" key="3">
    <source>
        <dbReference type="ARBA" id="ARBA00022842"/>
    </source>
</evidence>
<dbReference type="OrthoDB" id="4173905at2759"/>
<accession>A0A9P7UTU8</accession>
<dbReference type="NCBIfam" id="TIGR00055">
    <property type="entry name" value="uppS"/>
    <property type="match status" value="1"/>
</dbReference>
<keyword evidence="3" id="KW-0460">Magnesium</keyword>
<dbReference type="RefSeq" id="XP_043010060.1">
    <property type="nucleotide sequence ID" value="XM_043151978.1"/>
</dbReference>
<gene>
    <name evidence="5" type="ORF">E1B28_007256</name>
</gene>
<dbReference type="InterPro" id="IPR001441">
    <property type="entry name" value="UPP_synth-like"/>
</dbReference>
<dbReference type="KEGG" id="more:E1B28_007256"/>
<organism evidence="5 6">
    <name type="scientific">Marasmius oreades</name>
    <name type="common">fairy-ring Marasmius</name>
    <dbReference type="NCBI Taxonomy" id="181124"/>
    <lineage>
        <taxon>Eukaryota</taxon>
        <taxon>Fungi</taxon>
        <taxon>Dikarya</taxon>
        <taxon>Basidiomycota</taxon>
        <taxon>Agaricomycotina</taxon>
        <taxon>Agaricomycetes</taxon>
        <taxon>Agaricomycetidae</taxon>
        <taxon>Agaricales</taxon>
        <taxon>Marasmiineae</taxon>
        <taxon>Marasmiaceae</taxon>
        <taxon>Marasmius</taxon>
    </lineage>
</organism>
<comment type="similarity">
    <text evidence="1 4">Belongs to the UPP synthase family.</text>
</comment>
<feature type="transmembrane region" description="Helical" evidence="4">
    <location>
        <begin position="6"/>
        <end position="29"/>
    </location>
</feature>
<dbReference type="PANTHER" id="PTHR10291">
    <property type="entry name" value="DEHYDRODOLICHYL DIPHOSPHATE SYNTHASE FAMILY MEMBER"/>
    <property type="match status" value="1"/>
</dbReference>
<dbReference type="GeneID" id="66076332"/>
<sequence>MLRDILLTIHSILKLILTPIIFLLSFLRLQSVAGYPRRLLLKALASGPIPQHVAFVMDGNRRYARKFNQKVQQGHGEGYQTLRRVLEVCLHLNIHCVSVFAFAIDNFKRPKEEVDALLNLAVDKLDELCQHEDLLTQYNVRLNVIGRKELFPTFVQDAVKRAEDLTRMNNGSILNLCMPYSSRDEITTAVESCVREAVTEFTSKGFSGSEEASPMNITPEKITSRLMTTQCGSPPQVDILIRTSGVTRFSDYMLWQCNENTQVHFVDAYWPEFGLLDFVPIILQYQRAVWSGRIIPKKRHVNGGTSWNGRRRVELKTR</sequence>
<dbReference type="PANTHER" id="PTHR10291:SF43">
    <property type="entry name" value="DEHYDRODOLICHYL DIPHOSPHATE SYNTHASE COMPLEX SUBUNIT DHDDS"/>
    <property type="match status" value="1"/>
</dbReference>
<dbReference type="FunFam" id="3.40.1180.10:FF:000005">
    <property type="entry name" value="Alkyl transferase"/>
    <property type="match status" value="1"/>
</dbReference>
<dbReference type="HAMAP" id="MF_01139">
    <property type="entry name" value="ISPT"/>
    <property type="match status" value="1"/>
</dbReference>
<dbReference type="GO" id="GO:0016094">
    <property type="term" value="P:polyprenol biosynthetic process"/>
    <property type="evidence" value="ECO:0007669"/>
    <property type="project" value="TreeGrafter"/>
</dbReference>
<dbReference type="InterPro" id="IPR036424">
    <property type="entry name" value="UPP_synth-like_sf"/>
</dbReference>
<dbReference type="GO" id="GO:0045547">
    <property type="term" value="F:ditrans,polycis-polyprenyl diphosphate synthase [(2E,6E)-farnesyl diphosphate specific] activity"/>
    <property type="evidence" value="ECO:0007669"/>
    <property type="project" value="TreeGrafter"/>
</dbReference>
<evidence type="ECO:0000313" key="6">
    <source>
        <dbReference type="Proteomes" id="UP001049176"/>
    </source>
</evidence>
<comment type="caution">
    <text evidence="5">The sequence shown here is derived from an EMBL/GenBank/DDBJ whole genome shotgun (WGS) entry which is preliminary data.</text>
</comment>
<evidence type="ECO:0000313" key="5">
    <source>
        <dbReference type="EMBL" id="KAG7093590.1"/>
    </source>
</evidence>
<dbReference type="EMBL" id="CM032184">
    <property type="protein sequence ID" value="KAG7093590.1"/>
    <property type="molecule type" value="Genomic_DNA"/>
</dbReference>
<dbReference type="CDD" id="cd00475">
    <property type="entry name" value="Cis_IPPS"/>
    <property type="match status" value="1"/>
</dbReference>
<dbReference type="Proteomes" id="UP001049176">
    <property type="component" value="Chromosome 4"/>
</dbReference>